<dbReference type="Proteomes" id="UP000464661">
    <property type="component" value="Chromosome"/>
</dbReference>
<reference evidence="1 2" key="1">
    <citation type="submission" date="2020-01" db="EMBL/GenBank/DDBJ databases">
        <title>Complete Genome Sequence of Pseudomonas putida Strain TS312, Harboring the HdtS type N-acyl-homoserine Lactone Synthase, Isolated from a Paper Mill.</title>
        <authorList>
            <person name="Hosoe A."/>
            <person name="Suenaga T."/>
            <person name="Sugi T."/>
            <person name="Izumi T."/>
            <person name="Nagai N."/>
            <person name="Terada A."/>
        </authorList>
    </citation>
    <scope>NUCLEOTIDE SEQUENCE [LARGE SCALE GENOMIC DNA]</scope>
    <source>
        <strain evidence="1 2">TS312</strain>
    </source>
</reference>
<sequence>MWLTFGIAGNAQAGSMFADFGANLALETGPAMHEQGIHLSLHYGWRATGAGRAAMIKEDRNLRHAPPVQKRVSGRKAV</sequence>
<name>A0A7U6M1F7_PSEPU</name>
<gene>
    <name evidence="1" type="ORF">PPTS312_20650</name>
</gene>
<evidence type="ECO:0000313" key="2">
    <source>
        <dbReference type="Proteomes" id="UP000464661"/>
    </source>
</evidence>
<proteinExistence type="predicted"/>
<evidence type="ECO:0000313" key="1">
    <source>
        <dbReference type="EMBL" id="BBU44150.1"/>
    </source>
</evidence>
<organism evidence="1 2">
    <name type="scientific">Pseudomonas putida</name>
    <name type="common">Arthrobacter siderocapsulatus</name>
    <dbReference type="NCBI Taxonomy" id="303"/>
    <lineage>
        <taxon>Bacteria</taxon>
        <taxon>Pseudomonadati</taxon>
        <taxon>Pseudomonadota</taxon>
        <taxon>Gammaproteobacteria</taxon>
        <taxon>Pseudomonadales</taxon>
        <taxon>Pseudomonadaceae</taxon>
        <taxon>Pseudomonas</taxon>
    </lineage>
</organism>
<dbReference type="AlphaFoldDB" id="A0A7U6M1F7"/>
<protein>
    <submittedName>
        <fullName evidence="1">Uncharacterized protein</fullName>
    </submittedName>
</protein>
<dbReference type="EMBL" id="AP022324">
    <property type="protein sequence ID" value="BBU44150.1"/>
    <property type="molecule type" value="Genomic_DNA"/>
</dbReference>
<accession>A0A7U6M1F7</accession>